<evidence type="ECO:0000313" key="2">
    <source>
        <dbReference type="Proteomes" id="UP000502260"/>
    </source>
</evidence>
<reference evidence="2" key="1">
    <citation type="submission" date="2020-03" db="EMBL/GenBank/DDBJ databases">
        <title>Complete genome sequence of sulfur-oxidizing bacterium skT11.</title>
        <authorList>
            <person name="Kanda M."/>
            <person name="Kojima H."/>
            <person name="Fukui M."/>
        </authorList>
    </citation>
    <scope>NUCLEOTIDE SEQUENCE [LARGE SCALE GENOMIC DNA]</scope>
    <source>
        <strain evidence="2">skT11</strain>
    </source>
</reference>
<proteinExistence type="predicted"/>
<protein>
    <submittedName>
        <fullName evidence="1">Uncharacterized protein</fullName>
    </submittedName>
</protein>
<name>A0A6F8VCC0_9PROT</name>
<accession>A0A6F8VCC0</accession>
<dbReference type="Proteomes" id="UP000502260">
    <property type="component" value="Chromosome"/>
</dbReference>
<gene>
    <name evidence="1" type="ORF">SKTS_12910</name>
</gene>
<dbReference type="KEGG" id="slac:SKTS_12910"/>
<dbReference type="RefSeq" id="WP_173062071.1">
    <property type="nucleotide sequence ID" value="NZ_AP022853.1"/>
</dbReference>
<evidence type="ECO:0000313" key="1">
    <source>
        <dbReference type="EMBL" id="BCB26405.1"/>
    </source>
</evidence>
<keyword evidence="2" id="KW-1185">Reference proteome</keyword>
<sequence>MPALATNFLNILKDKLEKDFIPHLPELLNKERPKADQDKKQLSRAFSGFVLHKMLNVGITDAAKSVVDDFDDNGLDAIHYEATSKTLYLVQTKFREREQFDEGDAIRFRSGADLLLGQRYDRFNANVQCRKDELDDAFDEAERIQLVVAYIGTGFSVHANAALKELGAYLLGLERDQYPVAVFLKHLAHGMALSNCMGHVAPSTQLCFNLLRPLLCERFSVKRLGLRREALEANLDVICLLAVGVDAFSNAGHMFLPSRLRLRDGTWRIEFDCPGVALCFVVTVPRVCQK</sequence>
<organism evidence="1 2">
    <name type="scientific">Sulfurimicrobium lacus</name>
    <dbReference type="NCBI Taxonomy" id="2715678"/>
    <lineage>
        <taxon>Bacteria</taxon>
        <taxon>Pseudomonadati</taxon>
        <taxon>Pseudomonadota</taxon>
        <taxon>Betaproteobacteria</taxon>
        <taxon>Nitrosomonadales</taxon>
        <taxon>Sulfuricellaceae</taxon>
        <taxon>Sulfurimicrobium</taxon>
    </lineage>
</organism>
<dbReference type="AlphaFoldDB" id="A0A6F8VCC0"/>
<dbReference type="EMBL" id="AP022853">
    <property type="protein sequence ID" value="BCB26405.1"/>
    <property type="molecule type" value="Genomic_DNA"/>
</dbReference>